<dbReference type="AlphaFoldDB" id="A0A5A8BYR9"/>
<evidence type="ECO:0000256" key="1">
    <source>
        <dbReference type="SAM" id="MobiDB-lite"/>
    </source>
</evidence>
<feature type="region of interest" description="Disordered" evidence="1">
    <location>
        <begin position="109"/>
        <end position="133"/>
    </location>
</feature>
<feature type="region of interest" description="Disordered" evidence="1">
    <location>
        <begin position="307"/>
        <end position="328"/>
    </location>
</feature>
<organism evidence="2 3">
    <name type="scientific">Cafeteria roenbergensis</name>
    <name type="common">Marine flagellate</name>
    <dbReference type="NCBI Taxonomy" id="33653"/>
    <lineage>
        <taxon>Eukaryota</taxon>
        <taxon>Sar</taxon>
        <taxon>Stramenopiles</taxon>
        <taxon>Bigyra</taxon>
        <taxon>Opalozoa</taxon>
        <taxon>Bicosoecida</taxon>
        <taxon>Cafeteriaceae</taxon>
        <taxon>Cafeteria</taxon>
    </lineage>
</organism>
<name>A0A5A8BYR9_CAFRO</name>
<gene>
    <name evidence="2" type="ORF">FNF31_07902</name>
</gene>
<feature type="region of interest" description="Disordered" evidence="1">
    <location>
        <begin position="182"/>
        <end position="265"/>
    </location>
</feature>
<sequence>MDRSAFVAAMVSELKTQSIRPGGLAARKPSWERACQDLATDMPEGRGDDLLALLAELGPRGSPSAWERVTPAVLSGLAGLCSRHLASQLPASPLAEAARALALGPTASADLAPEADSGSEDEDAGPKTAAGAMQTAAGGSPLWLAARPRLLGALAVLAAREQALIAVELTVARDGNSCDEARADDAAVASEAAPAGPADDAAVASEAAPAGPADDAAVASEAAPAGPADDAAVASEAAPAGPADDAAVASEAAPAGPADDAAGPSRVDTALLQQGLTACSELVRLCEAAGGRWQAAVDELVFLAEDEEDEDEDEDEEGYPGGAGAGAHGRERAVAERVAVAAGGAGGIGVSMDLAGAGSGATLRRTAAGAAAASAAAAASSEDCDGGESGGAGLAAGDGDGDDAAAKAVQRARWLRSRAVAERRAAVEGAVAALEALGAGAGAAAAAVGGTGFMPRCLDRKRLAGLVRATLEAALDGRDIGGDAVDKGRGSSSTPAAVRAARVRRAERLELLQLASSRLAVALRRATAPLKAGPTARAPGNKAD</sequence>
<accession>A0A5A8BYR9</accession>
<feature type="compositionally biased region" description="Gly residues" evidence="1">
    <location>
        <begin position="387"/>
        <end position="398"/>
    </location>
</feature>
<dbReference type="Proteomes" id="UP000325113">
    <property type="component" value="Unassembled WGS sequence"/>
</dbReference>
<feature type="region of interest" description="Disordered" evidence="1">
    <location>
        <begin position="380"/>
        <end position="402"/>
    </location>
</feature>
<feature type="compositionally biased region" description="Low complexity" evidence="1">
    <location>
        <begin position="186"/>
        <end position="265"/>
    </location>
</feature>
<protein>
    <submittedName>
        <fullName evidence="2">Uncharacterized protein</fullName>
    </submittedName>
</protein>
<reference evidence="2 3" key="1">
    <citation type="submission" date="2019-07" db="EMBL/GenBank/DDBJ databases">
        <title>Genomes of Cafeteria roenbergensis.</title>
        <authorList>
            <person name="Fischer M.G."/>
            <person name="Hackl T."/>
            <person name="Roman M."/>
        </authorList>
    </citation>
    <scope>NUCLEOTIDE SEQUENCE [LARGE SCALE GENOMIC DNA]</scope>
    <source>
        <strain evidence="2 3">Cflag</strain>
    </source>
</reference>
<comment type="caution">
    <text evidence="2">The sequence shown here is derived from an EMBL/GenBank/DDBJ whole genome shotgun (WGS) entry which is preliminary data.</text>
</comment>
<feature type="compositionally biased region" description="Acidic residues" evidence="1">
    <location>
        <begin position="307"/>
        <end position="318"/>
    </location>
</feature>
<dbReference type="EMBL" id="VLTM01000211">
    <property type="protein sequence ID" value="KAA0145942.1"/>
    <property type="molecule type" value="Genomic_DNA"/>
</dbReference>
<evidence type="ECO:0000313" key="2">
    <source>
        <dbReference type="EMBL" id="KAA0145942.1"/>
    </source>
</evidence>
<evidence type="ECO:0000313" key="3">
    <source>
        <dbReference type="Proteomes" id="UP000325113"/>
    </source>
</evidence>
<proteinExistence type="predicted"/>